<comment type="caution">
    <text evidence="1">The sequence shown here is derived from an EMBL/GenBank/DDBJ whole genome shotgun (WGS) entry which is preliminary data.</text>
</comment>
<protein>
    <submittedName>
        <fullName evidence="1">Uncharacterized protein</fullName>
    </submittedName>
</protein>
<sequence>MISDQYVRHIRSRIAGQSIEQIDLEIVEVLKFLAIVSASTGRRFPLTQEADQVWHELILQTGLYARLCRELPGGHFLHHESAFSSS</sequence>
<gene>
    <name evidence="1" type="ORF">M3D15_00860</name>
</gene>
<dbReference type="Proteomes" id="UP001525379">
    <property type="component" value="Unassembled WGS sequence"/>
</dbReference>
<name>A0ABT2HUA5_9MICO</name>
<evidence type="ECO:0000313" key="1">
    <source>
        <dbReference type="EMBL" id="MCT2041898.1"/>
    </source>
</evidence>
<proteinExistence type="predicted"/>
<accession>A0ABT2HUA5</accession>
<dbReference type="RefSeq" id="WP_260103646.1">
    <property type="nucleotide sequence ID" value="NZ_JALXSQ010000002.1"/>
</dbReference>
<reference evidence="1 2" key="1">
    <citation type="submission" date="2022-04" db="EMBL/GenBank/DDBJ databases">
        <title>Human microbiome associated bacterial genomes.</title>
        <authorList>
            <person name="Sandstrom S."/>
            <person name="Salamzade R."/>
            <person name="Kalan L.R."/>
        </authorList>
    </citation>
    <scope>NUCLEOTIDE SEQUENCE [LARGE SCALE GENOMIC DNA]</scope>
    <source>
        <strain evidence="2">p3-SID1799</strain>
    </source>
</reference>
<organism evidence="1 2">
    <name type="scientific">Pseudoclavibacter albus</name>
    <dbReference type="NCBI Taxonomy" id="272241"/>
    <lineage>
        <taxon>Bacteria</taxon>
        <taxon>Bacillati</taxon>
        <taxon>Actinomycetota</taxon>
        <taxon>Actinomycetes</taxon>
        <taxon>Micrococcales</taxon>
        <taxon>Microbacteriaceae</taxon>
        <taxon>Pseudoclavibacter</taxon>
    </lineage>
</organism>
<keyword evidence="2" id="KW-1185">Reference proteome</keyword>
<evidence type="ECO:0000313" key="2">
    <source>
        <dbReference type="Proteomes" id="UP001525379"/>
    </source>
</evidence>
<dbReference type="EMBL" id="JALXSQ010000002">
    <property type="protein sequence ID" value="MCT2041898.1"/>
    <property type="molecule type" value="Genomic_DNA"/>
</dbReference>